<reference evidence="2" key="1">
    <citation type="submission" date="2010-02" db="EMBL/GenBank/DDBJ databases">
        <title>Complete sequence of Ferroglobus placidus DSM 10642.</title>
        <authorList>
            <consortium name="US DOE Joint Genome Institute"/>
            <person name="Lucas S."/>
            <person name="Copeland A."/>
            <person name="Lapidus A."/>
            <person name="Cheng J.-F."/>
            <person name="Bruce D."/>
            <person name="Goodwin L."/>
            <person name="Pitluck S."/>
            <person name="Saunders E."/>
            <person name="Brettin T."/>
            <person name="Detter J.C."/>
            <person name="Han C."/>
            <person name="Tapia R."/>
            <person name="Larimer F."/>
            <person name="Land M."/>
            <person name="Hauser L."/>
            <person name="Kyrpides N."/>
            <person name="Ivanova N."/>
            <person name="Holmes D."/>
            <person name="Lovley D."/>
            <person name="Kyrpides N."/>
            <person name="Anderson I.J."/>
            <person name="Woyke T."/>
        </authorList>
    </citation>
    <scope>NUCLEOTIDE SEQUENCE [LARGE SCALE GENOMIC DNA]</scope>
    <source>
        <strain evidence="2">DSM 10642 / AEDII12DO</strain>
    </source>
</reference>
<organism evidence="1 2">
    <name type="scientific">Ferroglobus placidus (strain DSM 10642 / AEDII12DO)</name>
    <dbReference type="NCBI Taxonomy" id="589924"/>
    <lineage>
        <taxon>Archaea</taxon>
        <taxon>Methanobacteriati</taxon>
        <taxon>Methanobacteriota</taxon>
        <taxon>Archaeoglobi</taxon>
        <taxon>Archaeoglobales</taxon>
        <taxon>Archaeoglobaceae</taxon>
        <taxon>Ferroglobus</taxon>
    </lineage>
</organism>
<accession>D3RY01</accession>
<dbReference type="EMBL" id="CP001899">
    <property type="protein sequence ID" value="ADC65364.1"/>
    <property type="molecule type" value="Genomic_DNA"/>
</dbReference>
<evidence type="ECO:0000313" key="1">
    <source>
        <dbReference type="EMBL" id="ADC65364.1"/>
    </source>
</evidence>
<dbReference type="Proteomes" id="UP000002613">
    <property type="component" value="Chromosome"/>
</dbReference>
<name>D3RY01_FERPA</name>
<proteinExistence type="predicted"/>
<sequence>MRVAKVGLAVLLVLVMWSSVVSPVMGKQTKTVTTLDTKNLSPNDLIDTEEIYRYLQNTSKEEVRKKYEEAVIIAKEQYRKAIEKQDKVVKEIVKNRTGFKDDEINTFIKSGYYHSDPTADGGTADSGGSGIGFSKAYTNGNEIHVFSRAWAAGSYWATARVWDEFTYTASDHWNKITVNYYLRGLLFGTFLPPYTGSFSTKIDIYLRVYDHTENKEVVKQKIFSDEVSVIPGSKWHDESRSGYVYAYLKNGHTYTVELIGEVSSQAVLEAVCYSDFSDQQFNGEWRLVNWESDVVEWI</sequence>
<dbReference type="PaxDb" id="589924-Ferp_1206"/>
<keyword evidence="2" id="KW-1185">Reference proteome</keyword>
<dbReference type="AlphaFoldDB" id="D3RY01"/>
<dbReference type="RefSeq" id="WP_012965707.1">
    <property type="nucleotide sequence ID" value="NC_013849.1"/>
</dbReference>
<evidence type="ECO:0000313" key="2">
    <source>
        <dbReference type="Proteomes" id="UP000002613"/>
    </source>
</evidence>
<reference evidence="1 2" key="2">
    <citation type="journal article" date="2011" name="Stand. Genomic Sci.">
        <title>Complete genome sequence of Ferroglobus placidus AEDII12DO.</title>
        <authorList>
            <person name="Anderson I."/>
            <person name="Risso C."/>
            <person name="Holmes D."/>
            <person name="Lucas S."/>
            <person name="Copeland A."/>
            <person name="Lapidus A."/>
            <person name="Cheng J.F."/>
            <person name="Bruce D."/>
            <person name="Goodwin L."/>
            <person name="Pitluck S."/>
            <person name="Saunders E."/>
            <person name="Brettin T."/>
            <person name="Detter J.C."/>
            <person name="Han C."/>
            <person name="Tapia R."/>
            <person name="Larimer F."/>
            <person name="Land M."/>
            <person name="Hauser L."/>
            <person name="Woyke T."/>
            <person name="Lovley D."/>
            <person name="Kyrpides N."/>
            <person name="Ivanova N."/>
        </authorList>
    </citation>
    <scope>NUCLEOTIDE SEQUENCE [LARGE SCALE GENOMIC DNA]</scope>
    <source>
        <strain evidence="2">DSM 10642 / AEDII12DO</strain>
    </source>
</reference>
<dbReference type="STRING" id="589924.Ferp_1206"/>
<dbReference type="KEGG" id="fpl:Ferp_1206"/>
<protein>
    <submittedName>
        <fullName evidence="1">Uncharacterized protein</fullName>
    </submittedName>
</protein>
<dbReference type="HOGENOM" id="CLU_932561_0_0_2"/>
<gene>
    <name evidence="1" type="ordered locus">Ferp_1206</name>
</gene>
<dbReference type="GeneID" id="8778719"/>